<dbReference type="AlphaFoldDB" id="A0AAV3YYD6"/>
<evidence type="ECO:0000313" key="2">
    <source>
        <dbReference type="EMBL" id="GFN87341.1"/>
    </source>
</evidence>
<keyword evidence="3" id="KW-1185">Reference proteome</keyword>
<feature type="region of interest" description="Disordered" evidence="1">
    <location>
        <begin position="47"/>
        <end position="80"/>
    </location>
</feature>
<evidence type="ECO:0000313" key="3">
    <source>
        <dbReference type="Proteomes" id="UP000735302"/>
    </source>
</evidence>
<dbReference type="Proteomes" id="UP000735302">
    <property type="component" value="Unassembled WGS sequence"/>
</dbReference>
<organism evidence="2 3">
    <name type="scientific">Plakobranchus ocellatus</name>
    <dbReference type="NCBI Taxonomy" id="259542"/>
    <lineage>
        <taxon>Eukaryota</taxon>
        <taxon>Metazoa</taxon>
        <taxon>Spiralia</taxon>
        <taxon>Lophotrochozoa</taxon>
        <taxon>Mollusca</taxon>
        <taxon>Gastropoda</taxon>
        <taxon>Heterobranchia</taxon>
        <taxon>Euthyneura</taxon>
        <taxon>Panpulmonata</taxon>
        <taxon>Sacoglossa</taxon>
        <taxon>Placobranchoidea</taxon>
        <taxon>Plakobranchidae</taxon>
        <taxon>Plakobranchus</taxon>
    </lineage>
</organism>
<proteinExistence type="predicted"/>
<comment type="caution">
    <text evidence="2">The sequence shown here is derived from an EMBL/GenBank/DDBJ whole genome shotgun (WGS) entry which is preliminary data.</text>
</comment>
<reference evidence="2 3" key="1">
    <citation type="journal article" date="2021" name="Elife">
        <title>Chloroplast acquisition without the gene transfer in kleptoplastic sea slugs, Plakobranchus ocellatus.</title>
        <authorList>
            <person name="Maeda T."/>
            <person name="Takahashi S."/>
            <person name="Yoshida T."/>
            <person name="Shimamura S."/>
            <person name="Takaki Y."/>
            <person name="Nagai Y."/>
            <person name="Toyoda A."/>
            <person name="Suzuki Y."/>
            <person name="Arimoto A."/>
            <person name="Ishii H."/>
            <person name="Satoh N."/>
            <person name="Nishiyama T."/>
            <person name="Hasebe M."/>
            <person name="Maruyama T."/>
            <person name="Minagawa J."/>
            <person name="Obokata J."/>
            <person name="Shigenobu S."/>
        </authorList>
    </citation>
    <scope>NUCLEOTIDE SEQUENCE [LARGE SCALE GENOMIC DNA]</scope>
</reference>
<evidence type="ECO:0000256" key="1">
    <source>
        <dbReference type="SAM" id="MobiDB-lite"/>
    </source>
</evidence>
<gene>
    <name evidence="2" type="ORF">PoB_001384700</name>
</gene>
<sequence length="80" mass="8778">MHQGREIGLMCGVKVKASRQDEVTGRCLQKTNRIPRYTCSTLEGTSMNKKASAGNLDKNTGVGFRRKRFDAGDDGQGMGR</sequence>
<protein>
    <submittedName>
        <fullName evidence="2">Uncharacterized protein</fullName>
    </submittedName>
</protein>
<accession>A0AAV3YYD6</accession>
<name>A0AAV3YYD6_9GAST</name>
<dbReference type="EMBL" id="BLXT01001708">
    <property type="protein sequence ID" value="GFN87341.1"/>
    <property type="molecule type" value="Genomic_DNA"/>
</dbReference>